<evidence type="ECO:0000313" key="2">
    <source>
        <dbReference type="Proteomes" id="UP000828251"/>
    </source>
</evidence>
<dbReference type="InterPro" id="IPR052343">
    <property type="entry name" value="Retrotransposon-Effector_Assoc"/>
</dbReference>
<accession>A0A9D4AHQ7</accession>
<protein>
    <recommendedName>
        <fullName evidence="3">Reverse transcriptase domain-containing protein</fullName>
    </recommendedName>
</protein>
<name>A0A9D4AHQ7_9ROSI</name>
<reference evidence="1 2" key="1">
    <citation type="journal article" date="2021" name="Plant Biotechnol. J.">
        <title>Multi-omics assisted identification of the key and species-specific regulatory components of drought-tolerant mechanisms in Gossypium stocksii.</title>
        <authorList>
            <person name="Yu D."/>
            <person name="Ke L."/>
            <person name="Zhang D."/>
            <person name="Wu Y."/>
            <person name="Sun Y."/>
            <person name="Mei J."/>
            <person name="Sun J."/>
            <person name="Sun Y."/>
        </authorList>
    </citation>
    <scope>NUCLEOTIDE SEQUENCE [LARGE SCALE GENOMIC DNA]</scope>
    <source>
        <strain evidence="2">cv. E1</strain>
        <tissue evidence="1">Leaf</tissue>
    </source>
</reference>
<proteinExistence type="predicted"/>
<comment type="caution">
    <text evidence="1">The sequence shown here is derived from an EMBL/GenBank/DDBJ whole genome shotgun (WGS) entry which is preliminary data.</text>
</comment>
<evidence type="ECO:0008006" key="3">
    <source>
        <dbReference type="Google" id="ProtNLM"/>
    </source>
</evidence>
<dbReference type="AlphaFoldDB" id="A0A9D4AHQ7"/>
<dbReference type="PANTHER" id="PTHR46890">
    <property type="entry name" value="NON-LTR RETROLELEMENT REVERSE TRANSCRIPTASE-LIKE PROTEIN-RELATED"/>
    <property type="match status" value="1"/>
</dbReference>
<dbReference type="EMBL" id="JAIQCV010000002">
    <property type="protein sequence ID" value="KAH1121339.1"/>
    <property type="molecule type" value="Genomic_DNA"/>
</dbReference>
<dbReference type="PANTHER" id="PTHR46890:SF48">
    <property type="entry name" value="RNA-DIRECTED DNA POLYMERASE"/>
    <property type="match status" value="1"/>
</dbReference>
<keyword evidence="2" id="KW-1185">Reference proteome</keyword>
<dbReference type="Proteomes" id="UP000828251">
    <property type="component" value="Unassembled WGS sequence"/>
</dbReference>
<dbReference type="OrthoDB" id="999775at2759"/>
<organism evidence="1 2">
    <name type="scientific">Gossypium stocksii</name>
    <dbReference type="NCBI Taxonomy" id="47602"/>
    <lineage>
        <taxon>Eukaryota</taxon>
        <taxon>Viridiplantae</taxon>
        <taxon>Streptophyta</taxon>
        <taxon>Embryophyta</taxon>
        <taxon>Tracheophyta</taxon>
        <taxon>Spermatophyta</taxon>
        <taxon>Magnoliopsida</taxon>
        <taxon>eudicotyledons</taxon>
        <taxon>Gunneridae</taxon>
        <taxon>Pentapetalae</taxon>
        <taxon>rosids</taxon>
        <taxon>malvids</taxon>
        <taxon>Malvales</taxon>
        <taxon>Malvaceae</taxon>
        <taxon>Malvoideae</taxon>
        <taxon>Gossypium</taxon>
    </lineage>
</organism>
<gene>
    <name evidence="1" type="ORF">J1N35_004499</name>
</gene>
<evidence type="ECO:0000313" key="1">
    <source>
        <dbReference type="EMBL" id="KAH1121339.1"/>
    </source>
</evidence>
<sequence>MEKERDDETLAKIIDTRIQLNMEIDKDERYWEQRARINWLQLGDKNIAFFHKSASIRKKTNTINKLETDEGKEVTDDSEISMAATNYFQGLFSSKGVGNLSYLLSGIETSISAEINSILLEKFSAEEIYSALKEMGPTKAPRHDGFPALFFQNFWHIVGPDVEAFCLGVLNDGEDFSSSKMTEIVLLPKISNPTNLVNFRPISLCTVLYKIVAKAIVNRL</sequence>